<dbReference type="GO" id="GO:0043565">
    <property type="term" value="F:sequence-specific DNA binding"/>
    <property type="evidence" value="ECO:0007669"/>
    <property type="project" value="InterPro"/>
</dbReference>
<dbReference type="AlphaFoldDB" id="A0A9E2S6M9"/>
<keyword evidence="3" id="KW-1185">Reference proteome</keyword>
<evidence type="ECO:0000313" key="2">
    <source>
        <dbReference type="EMBL" id="MBV4355957.1"/>
    </source>
</evidence>
<sequence length="325" mass="36561">MKKISLLIHEDVYSSSVAGVIDLFAGANWCLQLAGKRPAFKLELVSEKVKNIQLDAPAQFICFTTIEEVMQTDLIIVPGFNGDSQAILKKNKAVVEWIREMNGLGAEIASLCVGSFFLAEAGLLDGKIATSHWAAAEEMQLRYPLIKMKADHVITDQGGVYTSGGGFSSIKLVLYLIEKFCGRETALWISKRFSIDIDHVRQSHFAIFTGQHGHSDEVILKSQSYIEQHYSNDISIDEVSSLSNTGRRNFARRFKAATNNTPIEYLQRVRIEAAKKALEDNNSQLNEVMVNSGYKDIKTFRMIFKRMTGLSPTDYRKKYSRDMKL</sequence>
<proteinExistence type="predicted"/>
<dbReference type="Proteomes" id="UP000812270">
    <property type="component" value="Unassembled WGS sequence"/>
</dbReference>
<dbReference type="PANTHER" id="PTHR43130">
    <property type="entry name" value="ARAC-FAMILY TRANSCRIPTIONAL REGULATOR"/>
    <property type="match status" value="1"/>
</dbReference>
<comment type="caution">
    <text evidence="2">The sequence shown here is derived from an EMBL/GenBank/DDBJ whole genome shotgun (WGS) entry which is preliminary data.</text>
</comment>
<dbReference type="EMBL" id="JAHSPG010000001">
    <property type="protein sequence ID" value="MBV4355957.1"/>
    <property type="molecule type" value="Genomic_DNA"/>
</dbReference>
<evidence type="ECO:0000313" key="3">
    <source>
        <dbReference type="Proteomes" id="UP000812270"/>
    </source>
</evidence>
<evidence type="ECO:0000259" key="1">
    <source>
        <dbReference type="PROSITE" id="PS01124"/>
    </source>
</evidence>
<dbReference type="GO" id="GO:0003700">
    <property type="term" value="F:DNA-binding transcription factor activity"/>
    <property type="evidence" value="ECO:0007669"/>
    <property type="project" value="InterPro"/>
</dbReference>
<feature type="domain" description="HTH araC/xylS-type" evidence="1">
    <location>
        <begin position="220"/>
        <end position="318"/>
    </location>
</feature>
<gene>
    <name evidence="2" type="ORF">KTO63_02275</name>
</gene>
<dbReference type="InterPro" id="IPR018060">
    <property type="entry name" value="HTH_AraC"/>
</dbReference>
<dbReference type="Pfam" id="PF01965">
    <property type="entry name" value="DJ-1_PfpI"/>
    <property type="match status" value="1"/>
</dbReference>
<name>A0A9E2S6M9_9BACT</name>
<dbReference type="InterPro" id="IPR002818">
    <property type="entry name" value="DJ-1/PfpI"/>
</dbReference>
<dbReference type="CDD" id="cd03138">
    <property type="entry name" value="GATase1_AraC_2"/>
    <property type="match status" value="1"/>
</dbReference>
<organism evidence="2 3">
    <name type="scientific">Pinibacter aurantiacus</name>
    <dbReference type="NCBI Taxonomy" id="2851599"/>
    <lineage>
        <taxon>Bacteria</taxon>
        <taxon>Pseudomonadati</taxon>
        <taxon>Bacteroidota</taxon>
        <taxon>Chitinophagia</taxon>
        <taxon>Chitinophagales</taxon>
        <taxon>Chitinophagaceae</taxon>
        <taxon>Pinibacter</taxon>
    </lineage>
</organism>
<dbReference type="InterPro" id="IPR052158">
    <property type="entry name" value="INH-QAR"/>
</dbReference>
<dbReference type="PROSITE" id="PS01124">
    <property type="entry name" value="HTH_ARAC_FAMILY_2"/>
    <property type="match status" value="1"/>
</dbReference>
<protein>
    <submittedName>
        <fullName evidence="2">Helix-turn-helix domain-containing protein</fullName>
    </submittedName>
</protein>
<reference evidence="2" key="1">
    <citation type="submission" date="2021-06" db="EMBL/GenBank/DDBJ databases">
        <authorList>
            <person name="Huq M.A."/>
        </authorList>
    </citation>
    <scope>NUCLEOTIDE SEQUENCE</scope>
    <source>
        <strain evidence="2">MAH-26</strain>
    </source>
</reference>
<dbReference type="RefSeq" id="WP_217789501.1">
    <property type="nucleotide sequence ID" value="NZ_JAHSPG010000001.1"/>
</dbReference>
<accession>A0A9E2S6M9</accession>
<dbReference type="SMART" id="SM00342">
    <property type="entry name" value="HTH_ARAC"/>
    <property type="match status" value="1"/>
</dbReference>
<dbReference type="Pfam" id="PF12833">
    <property type="entry name" value="HTH_18"/>
    <property type="match status" value="1"/>
</dbReference>
<dbReference type="PANTHER" id="PTHR43130:SF3">
    <property type="entry name" value="HTH-TYPE TRANSCRIPTIONAL REGULATOR RV1931C"/>
    <property type="match status" value="1"/>
</dbReference>